<name>A0AAD9Q682_ACRCE</name>
<keyword evidence="2" id="KW-1185">Reference proteome</keyword>
<comment type="caution">
    <text evidence="1">The sequence shown here is derived from an EMBL/GenBank/DDBJ whole genome shotgun (WGS) entry which is preliminary data.</text>
</comment>
<sequence>MAFRRSFSSSYNCDQSIIKSGALRGSGGSWRARCSNIYCSSTIIANTGFQCTDYSVDEDWTKGESNFTYTFSSESTEWVVSYHGCCWISSLAKYPAGNWLVSTTVNLTRRSDTGRINASPVSKGPAIIRFKEGCPQSFRIPVEDSDDDVVKCRWATYSESYRHADSFPHGVIDERACLLHYNGRNGTAGTYAVALTLEDFPEGTTNFNSITPFSAVGLQFLVTVSARNGYCTSVPLFTKTTPKDGECTEVKIGFAYRAVIEAKVQDPSRHVTEIVTSSPVGMQLTSLQYDALRGIFYRNVTWYPRRYQVGQQLFCFRALDSVGYGT</sequence>
<proteinExistence type="predicted"/>
<dbReference type="EMBL" id="JARQWQ010000062">
    <property type="protein sequence ID" value="KAK2555532.1"/>
    <property type="molecule type" value="Genomic_DNA"/>
</dbReference>
<protein>
    <submittedName>
        <fullName evidence="1">Uncharacterized protein</fullName>
    </submittedName>
</protein>
<accession>A0AAD9Q682</accession>
<dbReference type="Proteomes" id="UP001249851">
    <property type="component" value="Unassembled WGS sequence"/>
</dbReference>
<reference evidence="1" key="2">
    <citation type="journal article" date="2023" name="Science">
        <title>Genomic signatures of disease resistance in endangered staghorn corals.</title>
        <authorList>
            <person name="Vollmer S.V."/>
            <person name="Selwyn J.D."/>
            <person name="Despard B.A."/>
            <person name="Roesel C.L."/>
        </authorList>
    </citation>
    <scope>NUCLEOTIDE SEQUENCE</scope>
    <source>
        <strain evidence="1">K2</strain>
    </source>
</reference>
<evidence type="ECO:0000313" key="2">
    <source>
        <dbReference type="Proteomes" id="UP001249851"/>
    </source>
</evidence>
<organism evidence="1 2">
    <name type="scientific">Acropora cervicornis</name>
    <name type="common">Staghorn coral</name>
    <dbReference type="NCBI Taxonomy" id="6130"/>
    <lineage>
        <taxon>Eukaryota</taxon>
        <taxon>Metazoa</taxon>
        <taxon>Cnidaria</taxon>
        <taxon>Anthozoa</taxon>
        <taxon>Hexacorallia</taxon>
        <taxon>Scleractinia</taxon>
        <taxon>Astrocoeniina</taxon>
        <taxon>Acroporidae</taxon>
        <taxon>Acropora</taxon>
    </lineage>
</organism>
<reference evidence="1" key="1">
    <citation type="journal article" date="2023" name="G3 (Bethesda)">
        <title>Whole genome assembly and annotation of the endangered Caribbean coral Acropora cervicornis.</title>
        <authorList>
            <person name="Selwyn J.D."/>
            <person name="Vollmer S.V."/>
        </authorList>
    </citation>
    <scope>NUCLEOTIDE SEQUENCE</scope>
    <source>
        <strain evidence="1">K2</strain>
    </source>
</reference>
<dbReference type="AlphaFoldDB" id="A0AAD9Q682"/>
<gene>
    <name evidence="1" type="ORF">P5673_022873</name>
</gene>
<evidence type="ECO:0000313" key="1">
    <source>
        <dbReference type="EMBL" id="KAK2555532.1"/>
    </source>
</evidence>